<feature type="domain" description="Exocyst complex component EXOC6/Sec15 N-terminal" evidence="7">
    <location>
        <begin position="51"/>
        <end position="225"/>
    </location>
</feature>
<dbReference type="InterPro" id="IPR042045">
    <property type="entry name" value="EXOC6/Sec15_C_dom1"/>
</dbReference>
<dbReference type="HOGENOM" id="CLU_009437_2_0_1"/>
<dbReference type="InterPro" id="IPR048359">
    <property type="entry name" value="EXOC6_Sec15_N"/>
</dbReference>
<reference evidence="8 9" key="1">
    <citation type="submission" date="2014-02" db="EMBL/GenBank/DDBJ databases">
        <title>The genome sequence of the entomopathogenic fungus Metarhizium robertsii ARSEF 2575.</title>
        <authorList>
            <person name="Giuliano Garisto Donzelli B."/>
            <person name="Roe B.A."/>
            <person name="Macmil S.L."/>
            <person name="Krasnoff S.B."/>
            <person name="Gibson D.M."/>
        </authorList>
    </citation>
    <scope>NUCLEOTIDE SEQUENCE [LARGE SCALE GENOMIC DNA]</scope>
    <source>
        <strain evidence="8 9">ARSEF 2575</strain>
    </source>
</reference>
<dbReference type="InterPro" id="IPR042044">
    <property type="entry name" value="EXOC6PINT-1/Sec15/Tip20_C_dom2"/>
</dbReference>
<dbReference type="PIRSF" id="PIRSF025007">
    <property type="entry name" value="Sec15"/>
    <property type="match status" value="1"/>
</dbReference>
<evidence type="ECO:0000313" key="8">
    <source>
        <dbReference type="EMBL" id="EXV03586.1"/>
    </source>
</evidence>
<dbReference type="AlphaFoldDB" id="A0A0A1V1T9"/>
<keyword evidence="3 5" id="KW-0268">Exocytosis</keyword>
<dbReference type="GO" id="GO:0006886">
    <property type="term" value="P:intracellular protein transport"/>
    <property type="evidence" value="ECO:0007669"/>
    <property type="project" value="InterPro"/>
</dbReference>
<evidence type="ECO:0000256" key="2">
    <source>
        <dbReference type="ARBA" id="ARBA00022448"/>
    </source>
</evidence>
<comment type="function">
    <text evidence="5">Component of the exocyst complex involved in the docking of exocytic vesicles with fusion sites on the plasma membrane.</text>
</comment>
<dbReference type="eggNOG" id="KOG2176">
    <property type="taxonomic scope" value="Eukaryota"/>
</dbReference>
<proteinExistence type="inferred from homology"/>
<keyword evidence="4" id="KW-0175">Coiled coil</keyword>
<name>A0A0A1V1T9_9HYPO</name>
<dbReference type="PANTHER" id="PTHR12702">
    <property type="entry name" value="SEC15"/>
    <property type="match status" value="1"/>
</dbReference>
<dbReference type="PANTHER" id="PTHR12702:SF0">
    <property type="entry name" value="EXOCYST COMPLEX COMPONENT 6"/>
    <property type="match status" value="1"/>
</dbReference>
<dbReference type="GO" id="GO:0090522">
    <property type="term" value="P:vesicle tethering involved in exocytosis"/>
    <property type="evidence" value="ECO:0007669"/>
    <property type="project" value="UniProtKB-UniRule"/>
</dbReference>
<dbReference type="FunFam" id="1.10.357.30:FF:000004">
    <property type="entry name" value="Exocyst complex component SEC15"/>
    <property type="match status" value="1"/>
</dbReference>
<dbReference type="GO" id="GO:0000145">
    <property type="term" value="C:exocyst"/>
    <property type="evidence" value="ECO:0007669"/>
    <property type="project" value="UniProtKB-UniRule"/>
</dbReference>
<dbReference type="Pfam" id="PF04091">
    <property type="entry name" value="Sec15_C"/>
    <property type="match status" value="1"/>
</dbReference>
<sequence length="783" mass="89242">MPRRQAAFDDYTSAVPQIIIASTDSDFLDHLIPVLKDAAHSRRIPALIQCLTRYSEDREADIERIGLTKHEEFLDSVSRLQHVREDTVSLTTEILKLNQSIQASTEKLAEQKGALVNTKAIRQNIADATEALRDSLKVLHAVNHAHDLIRQKNYYSALKSLEDLQNEYLVPILQNRYATQHRLADVIQKSIPGSRKGISEAVMTDLNTWLFRVRETSQFLGEVAFYHTEMRRSRQRKRVEDDQFLANFKLNSSIELVCDESEEFDVLDNEELQVNFTPLFEALHIHDALGQSDRFRAEYAATRRQQKDLLLPSTIELLTDDESSLSSLLEGIAGFSIIEKETMRRVPQLRSAAEVEELWESMCGAAISLTSRALNDVGNAEVLLKIKGFIALFVQTMEGWGYSISTLDTFLLTLFDKYAELLKHRFSEDFQEIVSTDDYMPMAINSREEYEKVINVSWFMQSQAIDDVTFPCVLPFSQMYPLCCIDVRNFLNQFYFFSDDHFQHAEVIDETLRKSLDELLTEKVCRLLVERLSSQYLGQIVQILINLEHFEIACQELEQLLIRARSSSSAGGPLKLNATEEFRNNKKTAEKRIFELVNSKIDDLVDTAEYDWLAAAVAPEPSNYMQTLTRYLSNIMNSTLLGLPREIKELIYFDALSHAANKILVGTFIPRRTALPLSPEVQNINSNGVAALALDVQYLTEFVSSLENGQMLRENLDELQQTVNLMESDNHDEFFDISIRNKKYGRVDALNGPVLLEKLTPVSQVAGRAAPLSNLSSRFGMMK</sequence>
<protein>
    <recommendedName>
        <fullName evidence="5">Exocyst complex component SEC15</fullName>
    </recommendedName>
</protein>
<dbReference type="FunFam" id="1.20.58.670:FF:000004">
    <property type="entry name" value="Exocyst complex component SEC15"/>
    <property type="match status" value="1"/>
</dbReference>
<dbReference type="InterPro" id="IPR007225">
    <property type="entry name" value="EXOC6/Sec15"/>
</dbReference>
<feature type="domain" description="Exocyst complex subunit EXOC6/Sec15 C-terminal" evidence="6">
    <location>
        <begin position="407"/>
        <end position="758"/>
    </location>
</feature>
<evidence type="ECO:0000259" key="7">
    <source>
        <dbReference type="Pfam" id="PF20651"/>
    </source>
</evidence>
<dbReference type="OrthoDB" id="10267033at2759"/>
<evidence type="ECO:0000256" key="1">
    <source>
        <dbReference type="ARBA" id="ARBA00007944"/>
    </source>
</evidence>
<dbReference type="Pfam" id="PF20651">
    <property type="entry name" value="EXOC6_Sec15_N"/>
    <property type="match status" value="1"/>
</dbReference>
<evidence type="ECO:0000256" key="4">
    <source>
        <dbReference type="ARBA" id="ARBA00023054"/>
    </source>
</evidence>
<comment type="caution">
    <text evidence="8">The sequence shown here is derived from an EMBL/GenBank/DDBJ whole genome shotgun (WGS) entry which is preliminary data.</text>
</comment>
<evidence type="ECO:0000313" key="9">
    <source>
        <dbReference type="Proteomes" id="UP000030151"/>
    </source>
</evidence>
<dbReference type="Proteomes" id="UP000030151">
    <property type="component" value="Unassembled WGS sequence"/>
</dbReference>
<accession>A0A0A1V1T9</accession>
<dbReference type="EMBL" id="JELW01000003">
    <property type="protein sequence ID" value="EXV03586.1"/>
    <property type="molecule type" value="Genomic_DNA"/>
</dbReference>
<gene>
    <name evidence="8" type="ORF">X797_003386</name>
</gene>
<evidence type="ECO:0000256" key="3">
    <source>
        <dbReference type="ARBA" id="ARBA00022483"/>
    </source>
</evidence>
<dbReference type="GO" id="GO:0006893">
    <property type="term" value="P:Golgi to plasma membrane transport"/>
    <property type="evidence" value="ECO:0007669"/>
    <property type="project" value="TreeGrafter"/>
</dbReference>
<organism evidence="8 9">
    <name type="scientific">Metarhizium robertsii</name>
    <dbReference type="NCBI Taxonomy" id="568076"/>
    <lineage>
        <taxon>Eukaryota</taxon>
        <taxon>Fungi</taxon>
        <taxon>Dikarya</taxon>
        <taxon>Ascomycota</taxon>
        <taxon>Pezizomycotina</taxon>
        <taxon>Sordariomycetes</taxon>
        <taxon>Hypocreomycetidae</taxon>
        <taxon>Hypocreales</taxon>
        <taxon>Clavicipitaceae</taxon>
        <taxon>Metarhizium</taxon>
    </lineage>
</organism>
<evidence type="ECO:0000259" key="6">
    <source>
        <dbReference type="Pfam" id="PF04091"/>
    </source>
</evidence>
<comment type="similarity">
    <text evidence="1 5">Belongs to the SEC15 family.</text>
</comment>
<dbReference type="GO" id="GO:0016020">
    <property type="term" value="C:membrane"/>
    <property type="evidence" value="ECO:0007669"/>
    <property type="project" value="TreeGrafter"/>
</dbReference>
<keyword evidence="2 5" id="KW-0813">Transport</keyword>
<dbReference type="Gene3D" id="1.10.357.30">
    <property type="entry name" value="Exocyst complex subunit Sec15 C-terminal domain, N-terminal subdomain"/>
    <property type="match status" value="1"/>
</dbReference>
<dbReference type="InterPro" id="IPR046361">
    <property type="entry name" value="EXOC6/Sec15_C"/>
</dbReference>
<evidence type="ECO:0000256" key="5">
    <source>
        <dbReference type="PIRNR" id="PIRNR025007"/>
    </source>
</evidence>
<dbReference type="Gene3D" id="1.20.58.670">
    <property type="entry name" value="Dsl1p vesicle tethering complex, Tip20p subunit, domain D"/>
    <property type="match status" value="1"/>
</dbReference>